<protein>
    <submittedName>
        <fullName evidence="1">Uncharacterized protein</fullName>
    </submittedName>
</protein>
<dbReference type="Proteomes" id="UP000005007">
    <property type="component" value="Chromosome"/>
</dbReference>
<dbReference type="EMBL" id="CP003473">
    <property type="protein sequence ID" value="AFH99455.1"/>
    <property type="molecule type" value="Genomic_DNA"/>
</dbReference>
<organism evidence="1 2">
    <name type="scientific">Helicobacter pylori Shi169</name>
    <dbReference type="NCBI Taxonomy" id="1163741"/>
    <lineage>
        <taxon>Bacteria</taxon>
        <taxon>Pseudomonadati</taxon>
        <taxon>Campylobacterota</taxon>
        <taxon>Epsilonproteobacteria</taxon>
        <taxon>Campylobacterales</taxon>
        <taxon>Helicobacteraceae</taxon>
        <taxon>Helicobacter</taxon>
    </lineage>
</organism>
<dbReference type="HOGENOM" id="CLU_3422896_0_0_7"/>
<gene>
    <name evidence="1" type="ORF">HPSH169_03805</name>
</gene>
<reference evidence="1 2" key="1">
    <citation type="submission" date="2012-04" db="EMBL/GenBank/DDBJ databases">
        <authorList>
            <person name="Kersulyte D."/>
            <person name="Cabrera L."/>
            <person name="Pacheco R."/>
            <person name="Herrera P."/>
            <person name="Rodriguez C."/>
            <person name="Gilman R.H."/>
            <person name="Berg D.E."/>
        </authorList>
    </citation>
    <scope>NUCLEOTIDE SEQUENCE [LARGE SCALE GENOMIC DNA]</scope>
    <source>
        <strain evidence="1 2">Shi169</strain>
    </source>
</reference>
<name>A0A0E0WDM8_HELPX</name>
<evidence type="ECO:0000313" key="2">
    <source>
        <dbReference type="Proteomes" id="UP000005007"/>
    </source>
</evidence>
<sequence length="23" mass="2690">MKTNAFSLGALQLILIHFRECKR</sequence>
<evidence type="ECO:0000313" key="1">
    <source>
        <dbReference type="EMBL" id="AFH99455.1"/>
    </source>
</evidence>
<dbReference type="KEGG" id="hhq:HPSH169_03805"/>
<dbReference type="AlphaFoldDB" id="A0A0E0WDM8"/>
<proteinExistence type="predicted"/>
<accession>A0A0E0WDM8</accession>